<dbReference type="Proteomes" id="UP000260795">
    <property type="component" value="Unassembled WGS sequence"/>
</dbReference>
<sequence>MSIRSEAMPYRAGVSGILQDLLRRNGMQAQIALEDDRFALYVQGHDSPMLRYDISEQQMRALADGGTNYSNKKAYQTFNSIVSKDFDLPSSFVAARNVNSRVAMGLHGYRERTEGYGRDMGLYGRPHAFGPGFLGWSPHQQEGFHLRRVGSVAMMGGAPIVMEHYDGRLRPGELKSGSYGYYWKGDQQPAPAQAVDPMEQLKVSFPPIETKPRSTEPAIPYKDAIVSVGFSNEKWQTVLSSHGIIINDQEKTMTIQSAATQHDIKVNLTDEQYAKLTDNNLTNTPVNARLDIINAAIAKDFDGKITMDVLNSKERINLPLKPEVAQQLSQLEDQRIAERYHQEESQVIMDWHVAPTLNPEQSYVDGKALSQMDESKGWFREGQHGREVEVGDIWVEKIPSIQAVREQQMQDDASNHALKSIAATINQLTGEERFNNGNVNLKTIADAMEKLTPEQKSSLDKAYSDAYNQKLQELKEAQSKVEDKENDQKSTFRMSAVINGEVITHEISQKQYNKFMAVDDYQRQRMMSKAFKEVDMKTRPEMRERFHLGAFLSAGLTALSEATYLGADIAHNVEHIKHPHAAPEIYSERHGTSHIFVKPGVDSPQDIAQRAFDRGLNEGTHGGLHR</sequence>
<reference evidence="1 2" key="1">
    <citation type="submission" date="2018-08" db="EMBL/GenBank/DDBJ databases">
        <title>A genome reference for cultivated species of the human gut microbiota.</title>
        <authorList>
            <person name="Zou Y."/>
            <person name="Xue W."/>
            <person name="Luo G."/>
        </authorList>
    </citation>
    <scope>NUCLEOTIDE SEQUENCE [LARGE SCALE GENOMIC DNA]</scope>
    <source>
        <strain evidence="1 2">TF08-13</strain>
    </source>
</reference>
<dbReference type="RefSeq" id="WP_117680691.1">
    <property type="nucleotide sequence ID" value="NZ_QSRK01000004.1"/>
</dbReference>
<proteinExistence type="predicted"/>
<evidence type="ECO:0000313" key="2">
    <source>
        <dbReference type="Proteomes" id="UP000260795"/>
    </source>
</evidence>
<name>A0A3E4R7Q0_BACUN</name>
<organism evidence="1 2">
    <name type="scientific">Bacteroides uniformis</name>
    <dbReference type="NCBI Taxonomy" id="820"/>
    <lineage>
        <taxon>Bacteria</taxon>
        <taxon>Pseudomonadati</taxon>
        <taxon>Bacteroidota</taxon>
        <taxon>Bacteroidia</taxon>
        <taxon>Bacteroidales</taxon>
        <taxon>Bacteroidaceae</taxon>
        <taxon>Bacteroides</taxon>
    </lineage>
</organism>
<evidence type="ECO:0000313" key="1">
    <source>
        <dbReference type="EMBL" id="RGL16296.1"/>
    </source>
</evidence>
<accession>A0A3E4R7Q0</accession>
<dbReference type="AlphaFoldDB" id="A0A3E4R7Q0"/>
<dbReference type="EMBL" id="QSRK01000004">
    <property type="protein sequence ID" value="RGL16296.1"/>
    <property type="molecule type" value="Genomic_DNA"/>
</dbReference>
<gene>
    <name evidence="1" type="ORF">DXC80_03765</name>
</gene>
<protein>
    <submittedName>
        <fullName evidence="1">Uncharacterized protein</fullName>
    </submittedName>
</protein>
<comment type="caution">
    <text evidence="1">The sequence shown here is derived from an EMBL/GenBank/DDBJ whole genome shotgun (WGS) entry which is preliminary data.</text>
</comment>